<organism evidence="3 4">
    <name type="scientific">Hamadaea flava</name>
    <dbReference type="NCBI Taxonomy" id="1742688"/>
    <lineage>
        <taxon>Bacteria</taxon>
        <taxon>Bacillati</taxon>
        <taxon>Actinomycetota</taxon>
        <taxon>Actinomycetes</taxon>
        <taxon>Micromonosporales</taxon>
        <taxon>Micromonosporaceae</taxon>
        <taxon>Hamadaea</taxon>
    </lineage>
</organism>
<sequence>MNAIPEDLDGAVRAVAEHAPGGYATLAEITARGRQARRRRTVAVSSLAAFAVLGSALGVPLVVKRADGRTGPQPETSATTAAPTPTSSPSPRIWTSAAQRLLLNGSGGSVTHSDGSQAGIDGPTGPTELLPTGKVRALRTPTFNAGVVDLLAKPDGGLVMLGIQNLQPGVARTDGPNVSGLEIRLVVVRPDGTTSSKRNIRVQGEYVSLLAADEDTAILWRKHGVFRRTIATGQEERLVSASAIAGGNVDDAQTRIGAVSLVGQAIAVVRPMGPCPTIQIGSLTSGTHRQLTLRGNPRDCGVGDMRFSPDGTSLAVAYGQRSAKDVRLAVFDTATGALVSDSALYSTPDPVGLMEPGTAELRGLAWLDDRTVRAAVTALPHGATRTYRYTELLRIVDLQVR</sequence>
<accession>A0ABV8LJ12</accession>
<dbReference type="SUPFAM" id="SSF82171">
    <property type="entry name" value="DPP6 N-terminal domain-like"/>
    <property type="match status" value="1"/>
</dbReference>
<dbReference type="RefSeq" id="WP_253756871.1">
    <property type="nucleotide sequence ID" value="NZ_JAMZDZ010000001.1"/>
</dbReference>
<evidence type="ECO:0000256" key="1">
    <source>
        <dbReference type="SAM" id="MobiDB-lite"/>
    </source>
</evidence>
<keyword evidence="2" id="KW-1133">Transmembrane helix</keyword>
<keyword evidence="2" id="KW-0472">Membrane</keyword>
<comment type="caution">
    <text evidence="3">The sequence shown here is derived from an EMBL/GenBank/DDBJ whole genome shotgun (WGS) entry which is preliminary data.</text>
</comment>
<dbReference type="EMBL" id="JBHSAY010000005">
    <property type="protein sequence ID" value="MFC4130951.1"/>
    <property type="molecule type" value="Genomic_DNA"/>
</dbReference>
<feature type="compositionally biased region" description="Low complexity" evidence="1">
    <location>
        <begin position="76"/>
        <end position="91"/>
    </location>
</feature>
<keyword evidence="4" id="KW-1185">Reference proteome</keyword>
<dbReference type="Proteomes" id="UP001595816">
    <property type="component" value="Unassembled WGS sequence"/>
</dbReference>
<gene>
    <name evidence="3" type="ORF">ACFOZ4_10090</name>
</gene>
<protein>
    <submittedName>
        <fullName evidence="3">Uncharacterized protein</fullName>
    </submittedName>
</protein>
<feature type="region of interest" description="Disordered" evidence="1">
    <location>
        <begin position="67"/>
        <end position="92"/>
    </location>
</feature>
<proteinExistence type="predicted"/>
<keyword evidence="2" id="KW-0812">Transmembrane</keyword>
<name>A0ABV8LJ12_9ACTN</name>
<reference evidence="4" key="1">
    <citation type="journal article" date="2019" name="Int. J. Syst. Evol. Microbiol.">
        <title>The Global Catalogue of Microorganisms (GCM) 10K type strain sequencing project: providing services to taxonomists for standard genome sequencing and annotation.</title>
        <authorList>
            <consortium name="The Broad Institute Genomics Platform"/>
            <consortium name="The Broad Institute Genome Sequencing Center for Infectious Disease"/>
            <person name="Wu L."/>
            <person name="Ma J."/>
        </authorList>
    </citation>
    <scope>NUCLEOTIDE SEQUENCE [LARGE SCALE GENOMIC DNA]</scope>
    <source>
        <strain evidence="4">CGMCC 4.7289</strain>
    </source>
</reference>
<feature type="region of interest" description="Disordered" evidence="1">
    <location>
        <begin position="104"/>
        <end position="130"/>
    </location>
</feature>
<feature type="transmembrane region" description="Helical" evidence="2">
    <location>
        <begin position="42"/>
        <end position="63"/>
    </location>
</feature>
<evidence type="ECO:0000256" key="2">
    <source>
        <dbReference type="SAM" id="Phobius"/>
    </source>
</evidence>
<evidence type="ECO:0000313" key="3">
    <source>
        <dbReference type="EMBL" id="MFC4130951.1"/>
    </source>
</evidence>
<evidence type="ECO:0000313" key="4">
    <source>
        <dbReference type="Proteomes" id="UP001595816"/>
    </source>
</evidence>
<dbReference type="InterPro" id="IPR011042">
    <property type="entry name" value="6-blade_b-propeller_TolB-like"/>
</dbReference>
<dbReference type="Gene3D" id="2.120.10.30">
    <property type="entry name" value="TolB, C-terminal domain"/>
    <property type="match status" value="1"/>
</dbReference>